<dbReference type="SUPFAM" id="SSF81490">
    <property type="entry name" value="Photosystem II reaction centre subunit H, transmembrane region"/>
    <property type="match status" value="1"/>
</dbReference>
<dbReference type="Gene3D" id="3.90.50.10">
    <property type="entry name" value="Photosynthetic Reaction Center, subunit H, domain 2"/>
    <property type="match status" value="1"/>
</dbReference>
<evidence type="ECO:0000256" key="1">
    <source>
        <dbReference type="SAM" id="MobiDB-lite"/>
    </source>
</evidence>
<evidence type="ECO:0000259" key="3">
    <source>
        <dbReference type="Pfam" id="PF03967"/>
    </source>
</evidence>
<keyword evidence="6" id="KW-1185">Reference proteome</keyword>
<feature type="domain" description="Photosynthetic reaction centre H subunit N-terminal" evidence="3">
    <location>
        <begin position="8"/>
        <end position="139"/>
    </location>
</feature>
<evidence type="ECO:0000313" key="5">
    <source>
        <dbReference type="EMBL" id="MFD2184437.1"/>
    </source>
</evidence>
<proteinExistence type="predicted"/>
<dbReference type="Pfam" id="PF05239">
    <property type="entry name" value="PRC"/>
    <property type="match status" value="1"/>
</dbReference>
<evidence type="ECO:0000256" key="2">
    <source>
        <dbReference type="SAM" id="Phobius"/>
    </source>
</evidence>
<evidence type="ECO:0000313" key="6">
    <source>
        <dbReference type="Proteomes" id="UP001597314"/>
    </source>
</evidence>
<gene>
    <name evidence="5" type="primary">puhA</name>
    <name evidence="5" type="ORF">ACFSOX_19965</name>
</gene>
<dbReference type="Proteomes" id="UP001597314">
    <property type="component" value="Unassembled WGS sequence"/>
</dbReference>
<dbReference type="InterPro" id="IPR037097">
    <property type="entry name" value="Photo_RC_H_N_sf"/>
</dbReference>
<feature type="domain" description="PRC-barrel" evidence="4">
    <location>
        <begin position="151"/>
        <end position="214"/>
    </location>
</feature>
<dbReference type="InterPro" id="IPR011033">
    <property type="entry name" value="PRC_barrel-like_sf"/>
</dbReference>
<reference evidence="6" key="1">
    <citation type="journal article" date="2019" name="Int. J. Syst. Evol. Microbiol.">
        <title>The Global Catalogue of Microorganisms (GCM) 10K type strain sequencing project: providing services to taxonomists for standard genome sequencing and annotation.</title>
        <authorList>
            <consortium name="The Broad Institute Genomics Platform"/>
            <consortium name="The Broad Institute Genome Sequencing Center for Infectious Disease"/>
            <person name="Wu L."/>
            <person name="Ma J."/>
        </authorList>
    </citation>
    <scope>NUCLEOTIDE SEQUENCE [LARGE SCALE GENOMIC DNA]</scope>
    <source>
        <strain evidence="6">CGMCC 1.6774</strain>
    </source>
</reference>
<name>A0ABW5APR0_9BRAD</name>
<dbReference type="RefSeq" id="WP_378479580.1">
    <property type="nucleotide sequence ID" value="NZ_JBHUIW010000028.1"/>
</dbReference>
<comment type="caution">
    <text evidence="5">The sequence shown here is derived from an EMBL/GenBank/DDBJ whole genome shotgun (WGS) entry which is preliminary data.</text>
</comment>
<dbReference type="EMBL" id="JBHUIW010000028">
    <property type="protein sequence ID" value="MFD2184437.1"/>
    <property type="molecule type" value="Genomic_DNA"/>
</dbReference>
<dbReference type="SUPFAM" id="SSF50346">
    <property type="entry name" value="PRC-barrel domain"/>
    <property type="match status" value="1"/>
</dbReference>
<keyword evidence="2" id="KW-1133">Transmembrane helix</keyword>
<feature type="transmembrane region" description="Helical" evidence="2">
    <location>
        <begin position="14"/>
        <end position="33"/>
    </location>
</feature>
<dbReference type="Pfam" id="PF03967">
    <property type="entry name" value="PRCH"/>
    <property type="match status" value="1"/>
</dbReference>
<dbReference type="Gene3D" id="4.10.540.10">
    <property type="entry name" value="Photosynthetic reaction centre, H subunit, N-terminal domain"/>
    <property type="match status" value="1"/>
</dbReference>
<feature type="region of interest" description="Disordered" evidence="1">
    <location>
        <begin position="54"/>
        <end position="88"/>
    </location>
</feature>
<protein>
    <submittedName>
        <fullName evidence="5">Photosynthetic reaction center subunit H</fullName>
    </submittedName>
</protein>
<evidence type="ECO:0000259" key="4">
    <source>
        <dbReference type="Pfam" id="PF05239"/>
    </source>
</evidence>
<dbReference type="NCBIfam" id="TIGR01150">
    <property type="entry name" value="puhA"/>
    <property type="match status" value="1"/>
</dbReference>
<keyword evidence="2" id="KW-0812">Transmembrane</keyword>
<dbReference type="InterPro" id="IPR014747">
    <property type="entry name" value="Bac_photo_RC_H_C"/>
</dbReference>
<dbReference type="InterPro" id="IPR005652">
    <property type="entry name" value="Photo_RC_H"/>
</dbReference>
<dbReference type="InterPro" id="IPR015810">
    <property type="entry name" value="Photo_RC_H_N"/>
</dbReference>
<organism evidence="5 6">
    <name type="scientific">Rhodoplanes azumiensis</name>
    <dbReference type="NCBI Taxonomy" id="1897628"/>
    <lineage>
        <taxon>Bacteria</taxon>
        <taxon>Pseudomonadati</taxon>
        <taxon>Pseudomonadota</taxon>
        <taxon>Alphaproteobacteria</taxon>
        <taxon>Hyphomicrobiales</taxon>
        <taxon>Nitrobacteraceae</taxon>
        <taxon>Rhodoplanes</taxon>
    </lineage>
</organism>
<accession>A0ABW5APR0</accession>
<keyword evidence="2" id="KW-0472">Membrane</keyword>
<sequence>MQQVVGGLTSHVDVAQVVLYAFWLFFAGLVFYLRREDKREGYPLVSETPGVRLPRSGGWPSPPSPKTFKLHDGKTYTAPPGNTDSRDFPLKATSPTPGSPFVPVGQALGAGVGPGAYALRLDEPDMTFAGEIKIVPLRVATDFWIESNDIDPRGLTVVGADDKPAGTVTDVWVDRAEPQIRYLEVALSGKGKNVLLPILFADIQASRKQVKVDALLAADLAGVPTTKSADQVTAREEDRITAYFGGGRFYSVATRKEPLL</sequence>
<dbReference type="InterPro" id="IPR027275">
    <property type="entry name" value="PRC-brl_dom"/>
</dbReference>